<evidence type="ECO:0000256" key="7">
    <source>
        <dbReference type="ARBA" id="ARBA00022679"/>
    </source>
</evidence>
<dbReference type="Proteomes" id="UP000215335">
    <property type="component" value="Unassembled WGS sequence"/>
</dbReference>
<evidence type="ECO:0000256" key="16">
    <source>
        <dbReference type="SAM" id="MobiDB-lite"/>
    </source>
</evidence>
<dbReference type="GO" id="GO:0005953">
    <property type="term" value="C:CAAX-protein geranylgeranyltransferase complex"/>
    <property type="evidence" value="ECO:0007669"/>
    <property type="project" value="InterPro"/>
</dbReference>
<keyword evidence="6" id="KW-0637">Prenyltransferase</keyword>
<dbReference type="Pfam" id="PF00432">
    <property type="entry name" value="Prenyltrans"/>
    <property type="match status" value="1"/>
</dbReference>
<dbReference type="InterPro" id="IPR008930">
    <property type="entry name" value="Terpenoid_cyclase/PrenylTrfase"/>
</dbReference>
<keyword evidence="7" id="KW-0808">Transferase</keyword>
<comment type="caution">
    <text evidence="18">The sequence shown here is derived from an EMBL/GenBank/DDBJ whole genome shotgun (WGS) entry which is preliminary data.</text>
</comment>
<dbReference type="PANTHER" id="PTHR11774">
    <property type="entry name" value="GERANYLGERANYL TRANSFERASE TYPE BETA SUBUNIT"/>
    <property type="match status" value="1"/>
</dbReference>
<dbReference type="InterPro" id="IPR041960">
    <property type="entry name" value="GGTase_I_beta"/>
</dbReference>
<evidence type="ECO:0000256" key="6">
    <source>
        <dbReference type="ARBA" id="ARBA00022602"/>
    </source>
</evidence>
<dbReference type="EC" id="2.5.1.59" evidence="4"/>
<evidence type="ECO:0000313" key="18">
    <source>
        <dbReference type="EMBL" id="OXU18531.1"/>
    </source>
</evidence>
<evidence type="ECO:0000256" key="11">
    <source>
        <dbReference type="ARBA" id="ARBA00022842"/>
    </source>
</evidence>
<evidence type="ECO:0000256" key="10">
    <source>
        <dbReference type="ARBA" id="ARBA00022833"/>
    </source>
</evidence>
<organism evidence="18 19">
    <name type="scientific">Trichomalopsis sarcophagae</name>
    <dbReference type="NCBI Taxonomy" id="543379"/>
    <lineage>
        <taxon>Eukaryota</taxon>
        <taxon>Metazoa</taxon>
        <taxon>Ecdysozoa</taxon>
        <taxon>Arthropoda</taxon>
        <taxon>Hexapoda</taxon>
        <taxon>Insecta</taxon>
        <taxon>Pterygota</taxon>
        <taxon>Neoptera</taxon>
        <taxon>Endopterygota</taxon>
        <taxon>Hymenoptera</taxon>
        <taxon>Apocrita</taxon>
        <taxon>Proctotrupomorpha</taxon>
        <taxon>Chalcidoidea</taxon>
        <taxon>Pteromalidae</taxon>
        <taxon>Pteromalinae</taxon>
        <taxon>Trichomalopsis</taxon>
    </lineage>
</organism>
<feature type="region of interest" description="Disordered" evidence="16">
    <location>
        <begin position="1"/>
        <end position="24"/>
    </location>
</feature>
<dbReference type="STRING" id="543379.A0A232EJP2"/>
<evidence type="ECO:0000256" key="5">
    <source>
        <dbReference type="ARBA" id="ARBA00020603"/>
    </source>
</evidence>
<comment type="catalytic activity">
    <reaction evidence="13">
        <text>geranylgeranyl diphosphate + L-cysteinyl-[protein] = S-geranylgeranyl-L-cysteinyl-[protein] + diphosphate</text>
        <dbReference type="Rhea" id="RHEA:21240"/>
        <dbReference type="Rhea" id="RHEA-COMP:10131"/>
        <dbReference type="Rhea" id="RHEA-COMP:11537"/>
        <dbReference type="ChEBI" id="CHEBI:29950"/>
        <dbReference type="ChEBI" id="CHEBI:33019"/>
        <dbReference type="ChEBI" id="CHEBI:57533"/>
        <dbReference type="ChEBI" id="CHEBI:86021"/>
        <dbReference type="EC" id="2.5.1.59"/>
    </reaction>
</comment>
<evidence type="ECO:0000259" key="17">
    <source>
        <dbReference type="Pfam" id="PF00432"/>
    </source>
</evidence>
<reference evidence="18 19" key="1">
    <citation type="journal article" date="2017" name="Curr. Biol.">
        <title>The Evolution of Venom by Co-option of Single-Copy Genes.</title>
        <authorList>
            <person name="Martinson E.O."/>
            <person name="Mrinalini"/>
            <person name="Kelkar Y.D."/>
            <person name="Chang C.H."/>
            <person name="Werren J.H."/>
        </authorList>
    </citation>
    <scope>NUCLEOTIDE SEQUENCE [LARGE SCALE GENOMIC DNA]</scope>
    <source>
        <strain evidence="18 19">Alberta</strain>
        <tissue evidence="18">Whole body</tissue>
    </source>
</reference>
<dbReference type="CDD" id="cd02895">
    <property type="entry name" value="GGTase-I"/>
    <property type="match status" value="1"/>
</dbReference>
<gene>
    <name evidence="18" type="ORF">TSAR_000087</name>
</gene>
<evidence type="ECO:0000256" key="13">
    <source>
        <dbReference type="ARBA" id="ARBA00050428"/>
    </source>
</evidence>
<keyword evidence="19" id="KW-1185">Reference proteome</keyword>
<dbReference type="InterPro" id="IPR045089">
    <property type="entry name" value="PGGT1B-like"/>
</dbReference>
<protein>
    <recommendedName>
        <fullName evidence="5">Geranylgeranyl transferase type-1 subunit beta</fullName>
        <ecNumber evidence="4">2.5.1.59</ecNumber>
    </recommendedName>
    <alternativeName>
        <fullName evidence="12">Geranylgeranyl transferase type I subunit beta</fullName>
    </alternativeName>
    <alternativeName>
        <fullName evidence="15">Type I protein geranyl-geranyltransferase subunit beta</fullName>
    </alternativeName>
</protein>
<dbReference type="InterPro" id="IPR001330">
    <property type="entry name" value="Prenyltrans"/>
</dbReference>
<evidence type="ECO:0000256" key="4">
    <source>
        <dbReference type="ARBA" id="ARBA00012700"/>
    </source>
</evidence>
<evidence type="ECO:0000256" key="14">
    <source>
        <dbReference type="ARBA" id="ARBA00065714"/>
    </source>
</evidence>
<dbReference type="EMBL" id="NNAY01003986">
    <property type="protein sequence ID" value="OXU18531.1"/>
    <property type="molecule type" value="Genomic_DNA"/>
</dbReference>
<name>A0A232EJP2_9HYME</name>
<keyword evidence="11" id="KW-0460">Magnesium</keyword>
<evidence type="ECO:0000256" key="1">
    <source>
        <dbReference type="ARBA" id="ARBA00001946"/>
    </source>
</evidence>
<dbReference type="OrthoDB" id="24893at2759"/>
<evidence type="ECO:0000256" key="3">
    <source>
        <dbReference type="ARBA" id="ARBA00010497"/>
    </source>
</evidence>
<comment type="cofactor">
    <cofactor evidence="2">
        <name>Zn(2+)</name>
        <dbReference type="ChEBI" id="CHEBI:29105"/>
    </cofactor>
</comment>
<dbReference type="SUPFAM" id="SSF48239">
    <property type="entry name" value="Terpenoid cyclases/Protein prenyltransferases"/>
    <property type="match status" value="1"/>
</dbReference>
<dbReference type="FunFam" id="1.50.10.20:FF:000005">
    <property type="entry name" value="Geranylgeranyl transferase type-1 subunit beta"/>
    <property type="match status" value="1"/>
</dbReference>
<evidence type="ECO:0000256" key="2">
    <source>
        <dbReference type="ARBA" id="ARBA00001947"/>
    </source>
</evidence>
<keyword evidence="10" id="KW-0862">Zinc</keyword>
<dbReference type="AlphaFoldDB" id="A0A232EJP2"/>
<dbReference type="GO" id="GO:0046872">
    <property type="term" value="F:metal ion binding"/>
    <property type="evidence" value="ECO:0007669"/>
    <property type="project" value="UniProtKB-KW"/>
</dbReference>
<accession>A0A232EJP2</accession>
<evidence type="ECO:0000313" key="19">
    <source>
        <dbReference type="Proteomes" id="UP000215335"/>
    </source>
</evidence>
<evidence type="ECO:0000256" key="15">
    <source>
        <dbReference type="ARBA" id="ARBA00078363"/>
    </source>
</evidence>
<evidence type="ECO:0000256" key="9">
    <source>
        <dbReference type="ARBA" id="ARBA00022737"/>
    </source>
</evidence>
<dbReference type="PANTHER" id="PTHR11774:SF4">
    <property type="entry name" value="GERANYLGERANYL TRANSFERASE TYPE-1 SUBUNIT BETA"/>
    <property type="match status" value="1"/>
</dbReference>
<evidence type="ECO:0000256" key="12">
    <source>
        <dbReference type="ARBA" id="ARBA00031713"/>
    </source>
</evidence>
<comment type="subunit">
    <text evidence="14">Heterodimer of FNTA and PGGT1B. PGGT1B mediates interaction with substrate peptides.</text>
</comment>
<keyword evidence="9" id="KW-0677">Repeat</keyword>
<evidence type="ECO:0000256" key="8">
    <source>
        <dbReference type="ARBA" id="ARBA00022723"/>
    </source>
</evidence>
<keyword evidence="8" id="KW-0479">Metal-binding</keyword>
<feature type="domain" description="Prenyltransferase alpha-alpha toroid" evidence="17">
    <location>
        <begin position="31"/>
        <end position="347"/>
    </location>
</feature>
<sequence length="365" mass="40868">MNFYTKKSAKIEGSSRKPKQKKVIKKMTPKLMKKKHTNYFRIILRMMPSECPDAIRMTFAFFAISGLDLLDALDAEWESAELKQYAIAWIYRLQVRGAGPRSGFQSSTMIPNEIVTKYHCGHLAMTYTGLASLIILGDDLSGVDKESILEGMRACQNPDGSFTAMVTGCESDMRFVYCACCVSAILDDWSGMNKAKAIDYIVKSISYDGAIGQGPGLESHGGSTFCAVASLYLMNELNNVLTEKQLDRLKRWCLMRQDGGFHGRPGKPSDSCYSFWIGATLQLLGVSELSDCQENRAFVLDTQNTIMGGFGKYDNERPDPLHAYLGLCSLSLIGEPDLREMHAALNISQRAYTHLQQLHERWRNK</sequence>
<comment type="cofactor">
    <cofactor evidence="1">
        <name>Mg(2+)</name>
        <dbReference type="ChEBI" id="CHEBI:18420"/>
    </cofactor>
</comment>
<dbReference type="GO" id="GO:0004662">
    <property type="term" value="F:CAAX-protein geranylgeranyltransferase activity"/>
    <property type="evidence" value="ECO:0007669"/>
    <property type="project" value="UniProtKB-EC"/>
</dbReference>
<comment type="similarity">
    <text evidence="3">Belongs to the protein prenyltransferase subunit beta family.</text>
</comment>
<dbReference type="Gene3D" id="1.50.10.20">
    <property type="match status" value="1"/>
</dbReference>
<proteinExistence type="inferred from homology"/>